<evidence type="ECO:0000256" key="2">
    <source>
        <dbReference type="SAM" id="SignalP"/>
    </source>
</evidence>
<protein>
    <submittedName>
        <fullName evidence="3">Uncharacterized protein</fullName>
    </submittedName>
</protein>
<dbReference type="OrthoDB" id="5365718at2"/>
<dbReference type="SUPFAM" id="SSF58113">
    <property type="entry name" value="Apolipoprotein A-I"/>
    <property type="match status" value="1"/>
</dbReference>
<dbReference type="AlphaFoldDB" id="A0A1M5TG83"/>
<accession>A0A1M5TG83</accession>
<proteinExistence type="predicted"/>
<sequence length="154" mass="17866">MRKNTFFLNVIALMLFGCLSIAQAQSDNDTVTGQDVKKETKELLTTLQQYTVEQRDQAIEEAGQALTKLDRRIGELERRIDDNWDKMTQAARQKARANLQTLREQRKELAEWYGSFKNSSAGAWEQMKKGFSDAYQAMNDSWEKARREYDTADK</sequence>
<organism evidence="3 4">
    <name type="scientific">Desulfofustis glycolicus DSM 9705</name>
    <dbReference type="NCBI Taxonomy" id="1121409"/>
    <lineage>
        <taxon>Bacteria</taxon>
        <taxon>Pseudomonadati</taxon>
        <taxon>Thermodesulfobacteriota</taxon>
        <taxon>Desulfobulbia</taxon>
        <taxon>Desulfobulbales</taxon>
        <taxon>Desulfocapsaceae</taxon>
        <taxon>Desulfofustis</taxon>
    </lineage>
</organism>
<dbReference type="EMBL" id="FQXS01000003">
    <property type="protein sequence ID" value="SHH49835.1"/>
    <property type="molecule type" value="Genomic_DNA"/>
</dbReference>
<evidence type="ECO:0000313" key="3">
    <source>
        <dbReference type="EMBL" id="SHH49835.1"/>
    </source>
</evidence>
<dbReference type="STRING" id="1121409.SAMN02745124_00707"/>
<evidence type="ECO:0000256" key="1">
    <source>
        <dbReference type="SAM" id="Coils"/>
    </source>
</evidence>
<name>A0A1M5TG83_9BACT</name>
<feature type="signal peptide" evidence="2">
    <location>
        <begin position="1"/>
        <end position="24"/>
    </location>
</feature>
<feature type="chain" id="PRO_5012612670" evidence="2">
    <location>
        <begin position="25"/>
        <end position="154"/>
    </location>
</feature>
<dbReference type="Proteomes" id="UP000184139">
    <property type="component" value="Unassembled WGS sequence"/>
</dbReference>
<gene>
    <name evidence="3" type="ORF">SAMN02745124_00707</name>
</gene>
<dbReference type="PROSITE" id="PS51257">
    <property type="entry name" value="PROKAR_LIPOPROTEIN"/>
    <property type="match status" value="1"/>
</dbReference>
<evidence type="ECO:0000313" key="4">
    <source>
        <dbReference type="Proteomes" id="UP000184139"/>
    </source>
</evidence>
<keyword evidence="1" id="KW-0175">Coiled coil</keyword>
<dbReference type="RefSeq" id="WP_073373449.1">
    <property type="nucleotide sequence ID" value="NZ_FQXS01000003.1"/>
</dbReference>
<keyword evidence="4" id="KW-1185">Reference proteome</keyword>
<reference evidence="3 4" key="1">
    <citation type="submission" date="2016-11" db="EMBL/GenBank/DDBJ databases">
        <authorList>
            <person name="Jaros S."/>
            <person name="Januszkiewicz K."/>
            <person name="Wedrychowicz H."/>
        </authorList>
    </citation>
    <scope>NUCLEOTIDE SEQUENCE [LARGE SCALE GENOMIC DNA]</scope>
    <source>
        <strain evidence="3 4">DSM 9705</strain>
    </source>
</reference>
<feature type="coiled-coil region" evidence="1">
    <location>
        <begin position="59"/>
        <end position="112"/>
    </location>
</feature>
<keyword evidence="2" id="KW-0732">Signal</keyword>